<accession>A0A8J8JTJ2</accession>
<protein>
    <recommendedName>
        <fullName evidence="4">Transposase</fullName>
    </recommendedName>
</protein>
<comment type="caution">
    <text evidence="2">The sequence shown here is derived from an EMBL/GenBank/DDBJ whole genome shotgun (WGS) entry which is preliminary data.</text>
</comment>
<gene>
    <name evidence="2" type="ORF">GD597_21590</name>
</gene>
<evidence type="ECO:0000313" key="2">
    <source>
        <dbReference type="EMBL" id="NNV58067.1"/>
    </source>
</evidence>
<feature type="coiled-coil region" evidence="1">
    <location>
        <begin position="79"/>
        <end position="113"/>
    </location>
</feature>
<organism evidence="2 3">
    <name type="scientific">Limnovirga soli</name>
    <dbReference type="NCBI Taxonomy" id="2656915"/>
    <lineage>
        <taxon>Bacteria</taxon>
        <taxon>Pseudomonadati</taxon>
        <taxon>Bacteroidota</taxon>
        <taxon>Chitinophagia</taxon>
        <taxon>Chitinophagales</taxon>
        <taxon>Chitinophagaceae</taxon>
        <taxon>Limnovirga</taxon>
    </lineage>
</organism>
<dbReference type="RefSeq" id="WP_171610017.1">
    <property type="nucleotide sequence ID" value="NZ_WHPF01000053.1"/>
</dbReference>
<evidence type="ECO:0000256" key="1">
    <source>
        <dbReference type="SAM" id="Coils"/>
    </source>
</evidence>
<evidence type="ECO:0008006" key="4">
    <source>
        <dbReference type="Google" id="ProtNLM"/>
    </source>
</evidence>
<keyword evidence="1" id="KW-0175">Coiled coil</keyword>
<name>A0A8J8JTJ2_9BACT</name>
<dbReference type="Proteomes" id="UP000598971">
    <property type="component" value="Unassembled WGS sequence"/>
</dbReference>
<dbReference type="EMBL" id="WHPF01000053">
    <property type="protein sequence ID" value="NNV58067.1"/>
    <property type="molecule type" value="Genomic_DNA"/>
</dbReference>
<reference evidence="2" key="1">
    <citation type="submission" date="2019-10" db="EMBL/GenBank/DDBJ databases">
        <title>Draft genome sequence of Panacibacter sp. KCS-6.</title>
        <authorList>
            <person name="Yim K.J."/>
        </authorList>
    </citation>
    <scope>NUCLEOTIDE SEQUENCE</scope>
    <source>
        <strain evidence="2">KCS-6</strain>
    </source>
</reference>
<evidence type="ECO:0000313" key="3">
    <source>
        <dbReference type="Proteomes" id="UP000598971"/>
    </source>
</evidence>
<feature type="non-terminal residue" evidence="2">
    <location>
        <position position="114"/>
    </location>
</feature>
<proteinExistence type="predicted"/>
<dbReference type="AlphaFoldDB" id="A0A8J8JTJ2"/>
<sequence>MSKENYTTLVSESFDQVDEKLTYEVPFRRWLVREIEEQRLTISEAIKRFNFNPVNGGSLIYAWRCKYAPEMVLDLPLMTEKEKQHLETLQKQLKTIEKQLEDARMKNLALNTLI</sequence>
<keyword evidence="3" id="KW-1185">Reference proteome</keyword>